<gene>
    <name evidence="2" type="ORF">BC008_07540</name>
</gene>
<dbReference type="AlphaFoldDB" id="A0A0V7ZBJ6"/>
<name>A0A0V7ZBJ6_9CYAN</name>
<accession>A0A0V7ZBJ6</accession>
<evidence type="ECO:0000313" key="3">
    <source>
        <dbReference type="Proteomes" id="UP000053372"/>
    </source>
</evidence>
<proteinExistence type="predicted"/>
<comment type="caution">
    <text evidence="2">The sequence shown here is derived from an EMBL/GenBank/DDBJ whole genome shotgun (WGS) entry which is preliminary data.</text>
</comment>
<dbReference type="EMBL" id="LMTZ01000168">
    <property type="protein sequence ID" value="KST61890.1"/>
    <property type="molecule type" value="Genomic_DNA"/>
</dbReference>
<protein>
    <submittedName>
        <fullName evidence="2">Uncharacterized protein</fullName>
    </submittedName>
</protein>
<keyword evidence="1" id="KW-0472">Membrane</keyword>
<evidence type="ECO:0000256" key="1">
    <source>
        <dbReference type="SAM" id="Phobius"/>
    </source>
</evidence>
<keyword evidence="1" id="KW-1133">Transmembrane helix</keyword>
<organism evidence="2 3">
    <name type="scientific">Mastigocoleus testarum BC008</name>
    <dbReference type="NCBI Taxonomy" id="371196"/>
    <lineage>
        <taxon>Bacteria</taxon>
        <taxon>Bacillati</taxon>
        <taxon>Cyanobacteriota</taxon>
        <taxon>Cyanophyceae</taxon>
        <taxon>Nostocales</taxon>
        <taxon>Hapalosiphonaceae</taxon>
        <taxon>Mastigocoleus</taxon>
    </lineage>
</organism>
<dbReference type="Proteomes" id="UP000053372">
    <property type="component" value="Unassembled WGS sequence"/>
</dbReference>
<keyword evidence="1" id="KW-0812">Transmembrane</keyword>
<reference evidence="2 3" key="1">
    <citation type="journal article" date="2015" name="Genome Announc.">
        <title>Draft Genome of the Euendolithic (true boring) Cyanobacterium Mastigocoleus testarum strain BC008.</title>
        <authorList>
            <person name="Guida B.S."/>
            <person name="Garcia-Pichel F."/>
        </authorList>
    </citation>
    <scope>NUCLEOTIDE SEQUENCE [LARGE SCALE GENOMIC DNA]</scope>
    <source>
        <strain evidence="2 3">BC008</strain>
    </source>
</reference>
<sequence>MKTAEKFAAGWLLILGFIFLSLSISAKLEKGVFEKALNRTPDRFEFGVPDDELIDAIEEKNNQFVGGLAFGLPTSILGGWLALSLYRDKRQQRNALNQKINEQLQSTFYRMVLENEGRITVLKFAMHSQLPPATAREYLDQKAKEFNADFNVNEDGGISYYFDV</sequence>
<dbReference type="RefSeq" id="WP_027846087.1">
    <property type="nucleotide sequence ID" value="NZ_LMTZ01000168.1"/>
</dbReference>
<feature type="transmembrane region" description="Helical" evidence="1">
    <location>
        <begin position="64"/>
        <end position="86"/>
    </location>
</feature>
<dbReference type="OrthoDB" id="574450at2"/>
<keyword evidence="3" id="KW-1185">Reference proteome</keyword>
<evidence type="ECO:0000313" key="2">
    <source>
        <dbReference type="EMBL" id="KST61890.1"/>
    </source>
</evidence>